<feature type="transmembrane region" description="Helical" evidence="13">
    <location>
        <begin position="138"/>
        <end position="156"/>
    </location>
</feature>
<reference evidence="14" key="2">
    <citation type="submission" date="2019-01" db="EMBL/GenBank/DDBJ databases">
        <authorList>
            <person name="Graves T."/>
            <person name="Eichler E.E."/>
            <person name="Wilson R.K."/>
        </authorList>
    </citation>
    <scope>NUCLEOTIDE SEQUENCE [LARGE SCALE GENOMIC DNA]</scope>
    <source>
        <strain evidence="14">17573</strain>
    </source>
</reference>
<dbReference type="AlphaFoldDB" id="A0A5F7ZRQ0"/>
<feature type="transmembrane region" description="Helical" evidence="13">
    <location>
        <begin position="176"/>
        <end position="198"/>
    </location>
</feature>
<keyword evidence="2" id="KW-0808">Transferase</keyword>
<dbReference type="Proteomes" id="UP000006718">
    <property type="component" value="Chromosome X"/>
</dbReference>
<feature type="transmembrane region" description="Helical" evidence="13">
    <location>
        <begin position="306"/>
        <end position="328"/>
    </location>
</feature>
<reference evidence="14" key="4">
    <citation type="submission" date="2025-09" db="UniProtKB">
        <authorList>
            <consortium name="Ensembl"/>
        </authorList>
    </citation>
    <scope>IDENTIFICATION</scope>
    <source>
        <strain evidence="14">17573</strain>
    </source>
</reference>
<dbReference type="CTD" id="64840"/>
<dbReference type="GO" id="GO:0030258">
    <property type="term" value="P:lipid modification"/>
    <property type="evidence" value="ECO:0000318"/>
    <property type="project" value="GO_Central"/>
</dbReference>
<comment type="similarity">
    <text evidence="9">Belongs to the membrane-bound acyltransferase family. Porcupine subfamily.</text>
</comment>
<dbReference type="Pfam" id="PF03062">
    <property type="entry name" value="MBOAT"/>
    <property type="match status" value="1"/>
</dbReference>
<evidence type="ECO:0000256" key="3">
    <source>
        <dbReference type="ARBA" id="ARBA00022687"/>
    </source>
</evidence>
<dbReference type="VGNC" id="VGNC:76050">
    <property type="gene designation" value="PORCN"/>
</dbReference>
<dbReference type="InterPro" id="IPR004299">
    <property type="entry name" value="MBOAT_fam"/>
</dbReference>
<protein>
    <recommendedName>
        <fullName evidence="11">Protein-serine O-palmitoleoyltransferase porcupine</fullName>
        <ecNumber evidence="10">2.3.1.250</ecNumber>
    </recommendedName>
</protein>
<keyword evidence="8" id="KW-0012">Acyltransferase</keyword>
<dbReference type="GO" id="GO:0005789">
    <property type="term" value="C:endoplasmic reticulum membrane"/>
    <property type="evidence" value="ECO:0007669"/>
    <property type="project" value="UniProtKB-SubCell"/>
</dbReference>
<dbReference type="EC" id="2.3.1.250" evidence="10"/>
<dbReference type="GO" id="GO:1990698">
    <property type="term" value="F:palmitoleoyltransferase activity"/>
    <property type="evidence" value="ECO:0000318"/>
    <property type="project" value="GO_Central"/>
</dbReference>
<dbReference type="Bgee" id="ENSMMUG00000018895">
    <property type="expression patterns" value="Expressed in cerebellar cortex and 19 other cell types or tissues"/>
</dbReference>
<keyword evidence="15" id="KW-1185">Reference proteome</keyword>
<dbReference type="InParanoid" id="A0A5F7ZRQ0"/>
<dbReference type="OrthoDB" id="5968863at2759"/>
<dbReference type="GeneTree" id="ENSGT01030000234564"/>
<evidence type="ECO:0000256" key="2">
    <source>
        <dbReference type="ARBA" id="ARBA00022679"/>
    </source>
</evidence>
<dbReference type="GO" id="GO:0009100">
    <property type="term" value="P:glycoprotein metabolic process"/>
    <property type="evidence" value="ECO:0007669"/>
    <property type="project" value="Ensembl"/>
</dbReference>
<dbReference type="Ensembl" id="ENSMMUT00000090978.1">
    <property type="protein sequence ID" value="ENSMMUP00000067825.1"/>
    <property type="gene ID" value="ENSMMUG00000018895.4"/>
</dbReference>
<evidence type="ECO:0000256" key="8">
    <source>
        <dbReference type="ARBA" id="ARBA00023315"/>
    </source>
</evidence>
<dbReference type="GeneID" id="710426"/>
<dbReference type="KEGG" id="mcc:710426"/>
<dbReference type="STRING" id="9544.ENSMMUP00000067825"/>
<dbReference type="InterPro" id="IPR049941">
    <property type="entry name" value="LPLAT_7/PORCN-like"/>
</dbReference>
<accession>A0A5F7ZRQ0</accession>
<organism evidence="14 15">
    <name type="scientific">Macaca mulatta</name>
    <name type="common">Rhesus macaque</name>
    <dbReference type="NCBI Taxonomy" id="9544"/>
    <lineage>
        <taxon>Eukaryota</taxon>
        <taxon>Metazoa</taxon>
        <taxon>Chordata</taxon>
        <taxon>Craniata</taxon>
        <taxon>Vertebrata</taxon>
        <taxon>Euteleostomi</taxon>
        <taxon>Mammalia</taxon>
        <taxon>Eutheria</taxon>
        <taxon>Euarchontoglires</taxon>
        <taxon>Primates</taxon>
        <taxon>Haplorrhini</taxon>
        <taxon>Catarrhini</taxon>
        <taxon>Cercopithecidae</taxon>
        <taxon>Cercopithecinae</taxon>
        <taxon>Macaca</taxon>
    </lineage>
</organism>
<dbReference type="OMA" id="WRQRSDW"/>
<dbReference type="GO" id="GO:0016055">
    <property type="term" value="P:Wnt signaling pathway"/>
    <property type="evidence" value="ECO:0007669"/>
    <property type="project" value="UniProtKB-KW"/>
</dbReference>
<keyword evidence="6 13" id="KW-1133">Transmembrane helix</keyword>
<evidence type="ECO:0000313" key="14">
    <source>
        <dbReference type="Ensembl" id="ENSMMUP00000067825.1"/>
    </source>
</evidence>
<dbReference type="PANTHER" id="PTHR13906">
    <property type="entry name" value="PORCUPINE"/>
    <property type="match status" value="1"/>
</dbReference>
<dbReference type="VEuPathDB" id="HostDB:ENSMMUG00000018895"/>
<dbReference type="GO" id="GO:0017147">
    <property type="term" value="F:Wnt-protein binding"/>
    <property type="evidence" value="ECO:0000318"/>
    <property type="project" value="GO_Central"/>
</dbReference>
<evidence type="ECO:0000256" key="1">
    <source>
        <dbReference type="ARBA" id="ARBA00004477"/>
    </source>
</evidence>
<dbReference type="ExpressionAtlas" id="A0A5F7ZRQ0">
    <property type="expression patterns" value="baseline"/>
</dbReference>
<keyword evidence="4 13" id="KW-0812">Transmembrane</keyword>
<keyword evidence="5" id="KW-0256">Endoplasmic reticulum</keyword>
<evidence type="ECO:0000256" key="12">
    <source>
        <dbReference type="ARBA" id="ARBA00047978"/>
    </source>
</evidence>
<dbReference type="FunCoup" id="A0A5F7ZRQ0">
    <property type="interactions" value="707"/>
</dbReference>
<evidence type="ECO:0000313" key="15">
    <source>
        <dbReference type="Proteomes" id="UP000006718"/>
    </source>
</evidence>
<dbReference type="SMR" id="A0A5F7ZRQ0"/>
<reference evidence="14" key="3">
    <citation type="submission" date="2025-08" db="UniProtKB">
        <authorList>
            <consortium name="Ensembl"/>
        </authorList>
    </citation>
    <scope>IDENTIFICATION</scope>
    <source>
        <strain evidence="14">17573</strain>
    </source>
</reference>
<keyword evidence="7 13" id="KW-0472">Membrane</keyword>
<dbReference type="PaxDb" id="9544-ENSMMUP00000024857"/>
<dbReference type="PANTHER" id="PTHR13906:SF12">
    <property type="entry name" value="PROTEIN-SERINE O-PALMITOLEOYLTRANSFERASE PORCUPINE"/>
    <property type="match status" value="1"/>
</dbReference>
<dbReference type="GO" id="GO:0005783">
    <property type="term" value="C:endoplasmic reticulum"/>
    <property type="evidence" value="ECO:0000318"/>
    <property type="project" value="GO_Central"/>
</dbReference>
<evidence type="ECO:0000256" key="11">
    <source>
        <dbReference type="ARBA" id="ARBA00040371"/>
    </source>
</evidence>
<evidence type="ECO:0000256" key="6">
    <source>
        <dbReference type="ARBA" id="ARBA00022989"/>
    </source>
</evidence>
<evidence type="ECO:0000256" key="7">
    <source>
        <dbReference type="ARBA" id="ARBA00023136"/>
    </source>
</evidence>
<dbReference type="GO" id="GO:0098978">
    <property type="term" value="C:glutamatergic synapse"/>
    <property type="evidence" value="ECO:0007669"/>
    <property type="project" value="Ensembl"/>
</dbReference>
<evidence type="ECO:0000256" key="10">
    <source>
        <dbReference type="ARBA" id="ARBA00038867"/>
    </source>
</evidence>
<comment type="catalytic activity">
    <reaction evidence="12">
        <text>[Wnt protein]-L-serine + (9Z)-hexadecenoyl-CoA = [Wnt protein]-O-(9Z)-hexadecenoyl-L-serine + CoA</text>
        <dbReference type="Rhea" id="RHEA:45336"/>
        <dbReference type="Rhea" id="RHEA-COMP:11170"/>
        <dbReference type="Rhea" id="RHEA-COMP:11171"/>
        <dbReference type="ChEBI" id="CHEBI:29999"/>
        <dbReference type="ChEBI" id="CHEBI:57287"/>
        <dbReference type="ChEBI" id="CHEBI:61540"/>
        <dbReference type="ChEBI" id="CHEBI:85189"/>
        <dbReference type="EC" id="2.3.1.250"/>
    </reaction>
</comment>
<name>A0A5F7ZRQ0_MACMU</name>
<feature type="transmembrane region" description="Helical" evidence="13">
    <location>
        <begin position="267"/>
        <end position="286"/>
    </location>
</feature>
<keyword evidence="3" id="KW-0879">Wnt signaling pathway</keyword>
<evidence type="ECO:0000256" key="13">
    <source>
        <dbReference type="SAM" id="Phobius"/>
    </source>
</evidence>
<gene>
    <name evidence="14 16" type="primary">PORCN</name>
</gene>
<feature type="transmembrane region" description="Helical" evidence="13">
    <location>
        <begin position="506"/>
        <end position="526"/>
    </location>
</feature>
<evidence type="ECO:0000256" key="4">
    <source>
        <dbReference type="ARBA" id="ARBA00022692"/>
    </source>
</evidence>
<dbReference type="RefSeq" id="XP_014982842.1">
    <property type="nucleotide sequence ID" value="XM_015127356.2"/>
</dbReference>
<dbReference type="GO" id="GO:0099072">
    <property type="term" value="P:regulation of postsynaptic membrane neurotransmitter receptor levels"/>
    <property type="evidence" value="ECO:0007669"/>
    <property type="project" value="Ensembl"/>
</dbReference>
<reference evidence="15" key="1">
    <citation type="journal article" date="2007" name="Science">
        <title>Evolutionary and biomedical insights from the rhesus macaque genome.</title>
        <authorList>
            <person name="Gibbs R.A."/>
            <person name="Rogers J."/>
            <person name="Katze M.G."/>
            <person name="Bumgarner R."/>
            <person name="Weinstock G.M."/>
            <person name="Mardis E.R."/>
            <person name="Remington K.A."/>
            <person name="Strausberg R.L."/>
            <person name="Venter J.C."/>
            <person name="Wilson R.K."/>
            <person name="Batzer M.A."/>
            <person name="Bustamante C.D."/>
            <person name="Eichler E.E."/>
            <person name="Hahn M.W."/>
            <person name="Hardison R.C."/>
            <person name="Makova K.D."/>
            <person name="Miller W."/>
            <person name="Milosavljevic A."/>
            <person name="Palermo R.E."/>
            <person name="Siepel A."/>
            <person name="Sikela J.M."/>
            <person name="Attaway T."/>
            <person name="Bell S."/>
            <person name="Bernard K.E."/>
            <person name="Buhay C.J."/>
            <person name="Chandrabose M.N."/>
            <person name="Dao M."/>
            <person name="Davis C."/>
            <person name="Delehaunty K.D."/>
            <person name="Ding Y."/>
            <person name="Dinh H.H."/>
            <person name="Dugan-Rocha S."/>
            <person name="Fulton L.A."/>
            <person name="Gabisi R.A."/>
            <person name="Garner T.T."/>
            <person name="Godfrey J."/>
            <person name="Hawes A.C."/>
            <person name="Hernandez J."/>
            <person name="Hines S."/>
            <person name="Holder M."/>
            <person name="Hume J."/>
            <person name="Jhangiani S.N."/>
            <person name="Joshi V."/>
            <person name="Khan Z.M."/>
            <person name="Kirkness E.F."/>
            <person name="Cree A."/>
            <person name="Fowler R.G."/>
            <person name="Lee S."/>
            <person name="Lewis L.R."/>
            <person name="Li Z."/>
            <person name="Liu Y.-S."/>
            <person name="Moore S.M."/>
            <person name="Muzny D."/>
            <person name="Nazareth L.V."/>
            <person name="Ngo D.N."/>
            <person name="Okwuonu G.O."/>
            <person name="Pai G."/>
            <person name="Parker D."/>
            <person name="Paul H.A."/>
            <person name="Pfannkoch C."/>
            <person name="Pohl C.S."/>
            <person name="Rogers Y.-H.C."/>
            <person name="Ruiz S.J."/>
            <person name="Sabo A."/>
            <person name="Santibanez J."/>
            <person name="Schneider B.W."/>
            <person name="Smith S.M."/>
            <person name="Sodergren E."/>
            <person name="Svatek A.F."/>
            <person name="Utterback T.R."/>
            <person name="Vattathil S."/>
            <person name="Warren W."/>
            <person name="White C.S."/>
            <person name="Chinwalla A.T."/>
            <person name="Feng Y."/>
            <person name="Halpern A.L."/>
            <person name="Hillier L.W."/>
            <person name="Huang X."/>
            <person name="Minx P."/>
            <person name="Nelson J.O."/>
            <person name="Pepin K.H."/>
            <person name="Qin X."/>
            <person name="Sutton G.G."/>
            <person name="Venter E."/>
            <person name="Walenz B.P."/>
            <person name="Wallis J.W."/>
            <person name="Worley K.C."/>
            <person name="Yang S.-P."/>
            <person name="Jones S.M."/>
            <person name="Marra M.A."/>
            <person name="Rocchi M."/>
            <person name="Schein J.E."/>
            <person name="Baertsch R."/>
            <person name="Clarke L."/>
            <person name="Csuros M."/>
            <person name="Glasscock J."/>
            <person name="Harris R.A."/>
            <person name="Havlak P."/>
            <person name="Jackson A.R."/>
            <person name="Jiang H."/>
            <person name="Liu Y."/>
            <person name="Messina D.N."/>
            <person name="Shen Y."/>
            <person name="Song H.X.-Z."/>
            <person name="Wylie T."/>
            <person name="Zhang L."/>
            <person name="Birney E."/>
            <person name="Han K."/>
            <person name="Konkel M.K."/>
            <person name="Lee J."/>
            <person name="Smit A.F.A."/>
            <person name="Ullmer B."/>
            <person name="Wang H."/>
            <person name="Xing J."/>
            <person name="Burhans R."/>
            <person name="Cheng Z."/>
            <person name="Karro J.E."/>
            <person name="Ma J."/>
            <person name="Raney B."/>
            <person name="She X."/>
            <person name="Cox M.J."/>
            <person name="Demuth J.P."/>
            <person name="Dumas L.J."/>
            <person name="Han S.-G."/>
            <person name="Hopkins J."/>
            <person name="Karimpour-Fard A."/>
            <person name="Kim Y.H."/>
            <person name="Pollack J.R."/>
            <person name="Vinar T."/>
            <person name="Addo-Quaye C."/>
            <person name="Degenhardt J."/>
            <person name="Denby A."/>
            <person name="Hubisz M.J."/>
            <person name="Indap A."/>
            <person name="Kosiol C."/>
            <person name="Lahn B.T."/>
            <person name="Lawson H.A."/>
            <person name="Marklein A."/>
            <person name="Nielsen R."/>
            <person name="Vallender E.J."/>
            <person name="Clark A.G."/>
            <person name="Ferguson B."/>
            <person name="Hernandez R.D."/>
            <person name="Hirani K."/>
            <person name="Kehrer-Sawatzki H."/>
            <person name="Kolb J."/>
            <person name="Patil S."/>
            <person name="Pu L.-L."/>
            <person name="Ren Y."/>
            <person name="Smith D.G."/>
            <person name="Wheeler D.A."/>
            <person name="Schenck I."/>
            <person name="Ball E.V."/>
            <person name="Chen R."/>
            <person name="Cooper D.N."/>
            <person name="Giardine B."/>
            <person name="Hsu F."/>
            <person name="Kent W.J."/>
            <person name="Lesk A."/>
            <person name="Nelson D.L."/>
            <person name="O'brien W.E."/>
            <person name="Pruefer K."/>
            <person name="Stenson P.D."/>
            <person name="Wallace J.C."/>
            <person name="Ke H."/>
            <person name="Liu X.-M."/>
            <person name="Wang P."/>
            <person name="Xiang A.P."/>
            <person name="Yang F."/>
            <person name="Barber G.P."/>
            <person name="Haussler D."/>
            <person name="Karolchik D."/>
            <person name="Kern A.D."/>
            <person name="Kuhn R.M."/>
            <person name="Smith K.E."/>
            <person name="Zwieg A.S."/>
        </authorList>
    </citation>
    <scope>NUCLEOTIDE SEQUENCE [LARGE SCALE GENOMIC DNA]</scope>
    <source>
        <strain evidence="15">17573</strain>
    </source>
</reference>
<dbReference type="GO" id="GO:0032281">
    <property type="term" value="C:AMPA glutamate receptor complex"/>
    <property type="evidence" value="ECO:0007669"/>
    <property type="project" value="Ensembl"/>
</dbReference>
<dbReference type="GO" id="GO:0061355">
    <property type="term" value="P:Wnt protein secretion"/>
    <property type="evidence" value="ECO:0000318"/>
    <property type="project" value="GO_Central"/>
</dbReference>
<evidence type="ECO:0000313" key="16">
    <source>
        <dbReference type="VGNC" id="VGNC:76050"/>
    </source>
</evidence>
<comment type="subcellular location">
    <subcellularLocation>
        <location evidence="1">Endoplasmic reticulum membrane</location>
        <topology evidence="1">Multi-pass membrane protein</topology>
    </subcellularLocation>
</comment>
<feature type="transmembrane region" description="Helical" evidence="13">
    <location>
        <begin position="205"/>
        <end position="224"/>
    </location>
</feature>
<dbReference type="GO" id="GO:0016020">
    <property type="term" value="C:membrane"/>
    <property type="evidence" value="ECO:0000318"/>
    <property type="project" value="GO_Central"/>
</dbReference>
<evidence type="ECO:0000256" key="9">
    <source>
        <dbReference type="ARBA" id="ARBA00038269"/>
    </source>
</evidence>
<sequence length="570" mass="64071">MYAIPSPSDWTVHSIGETEVLHSLQVTGCACACRTLTCTQLVAQSDVPDFSHPPPVLQYVPLHGLGSPKLKCECRSPSLKRGLPHGHPLPLCPCFDRSIHLAIHPWGSAMATFSRQEFFQQLLQGCLLPTAQQGLDQIWLLLAICLACRLLWRLGLPSYLKHASTVAGGFFSLYHFFQLHMVWVVLLSLLCYLVLFLCRHSSHRGVFLSVTILIYLLMGEMHMVDTVTWHKMRGAQMIVAMKAVSLGFDLDRGEVGAVPSPVEFMGYLYFVGTIVFGPWISFHSYLQAVQGRPLSCRWLQKVARSLALALLCLVLSTCVGPYLFPYFIPLDGDRLLRNKKRKARGTMVRWLRAYESAVSFHFSNYFVGFLSEATATLAGAGFTEKKDHLEWDLTVSKPLNVELPRSMVEVVTSWNLPMSYWLNNYVFKNALRLGTFSAVLVTYAASALLHGFSFHLAAVLLSLAFITYVEHVLRKRLARILSACVLSKRCPPDCSHQHRLGLGVRALNLLFGALAIFHLAYLGSLFDVDVDDTTEEQGYGMAYTVHKWSELSWASHWVTFGCWIFYRLIG</sequence>
<evidence type="ECO:0000256" key="5">
    <source>
        <dbReference type="ARBA" id="ARBA00022824"/>
    </source>
</evidence>
<feature type="transmembrane region" description="Helical" evidence="13">
    <location>
        <begin position="447"/>
        <end position="469"/>
    </location>
</feature>
<proteinExistence type="inferred from homology"/>